<dbReference type="GO" id="GO:0051020">
    <property type="term" value="F:GTPase binding"/>
    <property type="evidence" value="ECO:0007669"/>
    <property type="project" value="TreeGrafter"/>
</dbReference>
<evidence type="ECO:0000259" key="2">
    <source>
        <dbReference type="PROSITE" id="PS50106"/>
    </source>
</evidence>
<dbReference type="InterPro" id="IPR001478">
    <property type="entry name" value="PDZ"/>
</dbReference>
<evidence type="ECO:0000313" key="5">
    <source>
        <dbReference type="Proteomes" id="UP000034805"/>
    </source>
</evidence>
<dbReference type="PANTHER" id="PTHR16027:SF3">
    <property type="entry name" value="RAS-ASSOCIATING AND DILUTE DOMAIN-CONTAINING PROTEIN"/>
    <property type="match status" value="1"/>
</dbReference>
<proteinExistence type="predicted"/>
<sequence length="551" mass="60546">MVFDHPLSASAASDHLMAIQLGTRVAPRIQDDLAYQRRTGPWSASSKWPLSSTSPVWDQLPPPRLNPKVPIAAQEIPQPVHLGQGHLTPEERPRRIWSPQCFDCGGACHFRANCPREDPPGTLVRESRETLLSAAVLDKEEGVSVLEEVIFYTFQQSVYHITKSLYTSLMGLLDQTPGHTEGQVPESVLKVLKVFQTTQSLLQQCQVHPEVQSQMFAYLFFFSNASLFNQLLDKGPVRGWFCTSSGLQFKTNLRKVLDWTRGAGLSCPAGRFLAKLRCAVSILATPIQQLTQMSWKALRAKYPALKPAQLHYIVTQCLLGADMGPGAVWQPTTDEEVHNYRTADLLESFEDHPPIVLPTSGFQVDLESDTVDDSIYRQLLYVRHFVWSLRSKSPSTMGNTDGPVHQGSKTPDATCLPIPPTTPSCPDTEPRLDTRAAVTAKPSRANGLIVSEIEVELDKGPFGLGLGLIDGLQTPLRSPGIYIRTLIPGGPASSNGRLRVGDRILAVNGTDVTGSNYQSAVDLIRWGGGKLNLLVEKKDPEVSAMIRASLC</sequence>
<dbReference type="Pfam" id="PF01843">
    <property type="entry name" value="DIL"/>
    <property type="match status" value="1"/>
</dbReference>
<name>A0A0P7WZ28_SCLFO</name>
<dbReference type="SMART" id="SM01132">
    <property type="entry name" value="DIL"/>
    <property type="match status" value="1"/>
</dbReference>
<dbReference type="PROSITE" id="PS51126">
    <property type="entry name" value="DILUTE"/>
    <property type="match status" value="1"/>
</dbReference>
<dbReference type="InterPro" id="IPR002710">
    <property type="entry name" value="Dilute_dom"/>
</dbReference>
<dbReference type="InterPro" id="IPR036034">
    <property type="entry name" value="PDZ_sf"/>
</dbReference>
<evidence type="ECO:0000259" key="3">
    <source>
        <dbReference type="PROSITE" id="PS51126"/>
    </source>
</evidence>
<dbReference type="Proteomes" id="UP000034805">
    <property type="component" value="Unassembled WGS sequence"/>
</dbReference>
<dbReference type="PANTHER" id="PTHR16027">
    <property type="entry name" value="DILUTE DOMAIN-CONTAINING PROTEIN YPR089W"/>
    <property type="match status" value="1"/>
</dbReference>
<dbReference type="SUPFAM" id="SSF50156">
    <property type="entry name" value="PDZ domain-like"/>
    <property type="match status" value="1"/>
</dbReference>
<organism evidence="4 5">
    <name type="scientific">Scleropages formosus</name>
    <name type="common">Asian bonytongue</name>
    <name type="synonym">Osteoglossum formosum</name>
    <dbReference type="NCBI Taxonomy" id="113540"/>
    <lineage>
        <taxon>Eukaryota</taxon>
        <taxon>Metazoa</taxon>
        <taxon>Chordata</taxon>
        <taxon>Craniata</taxon>
        <taxon>Vertebrata</taxon>
        <taxon>Euteleostomi</taxon>
        <taxon>Actinopterygii</taxon>
        <taxon>Neopterygii</taxon>
        <taxon>Teleostei</taxon>
        <taxon>Osteoglossocephala</taxon>
        <taxon>Osteoglossomorpha</taxon>
        <taxon>Osteoglossiformes</taxon>
        <taxon>Osteoglossidae</taxon>
        <taxon>Scleropages</taxon>
    </lineage>
</organism>
<dbReference type="AlphaFoldDB" id="A0A0P7WZ28"/>
<dbReference type="InterPro" id="IPR052072">
    <property type="entry name" value="Vascular_dev_regulator"/>
</dbReference>
<dbReference type="Gene3D" id="2.30.42.10">
    <property type="match status" value="1"/>
</dbReference>
<gene>
    <name evidence="4" type="ORF">Z043_111764</name>
</gene>
<protein>
    <recommendedName>
        <fullName evidence="6">Ras-associating and dilute domain-containing protein-like</fullName>
    </recommendedName>
</protein>
<dbReference type="EMBL" id="JARO02003937">
    <property type="protein sequence ID" value="KPP69475.1"/>
    <property type="molecule type" value="Genomic_DNA"/>
</dbReference>
<evidence type="ECO:0000256" key="1">
    <source>
        <dbReference type="SAM" id="MobiDB-lite"/>
    </source>
</evidence>
<feature type="region of interest" description="Disordered" evidence="1">
    <location>
        <begin position="395"/>
        <end position="430"/>
    </location>
</feature>
<dbReference type="GO" id="GO:0034446">
    <property type="term" value="P:substrate adhesion-dependent cell spreading"/>
    <property type="evidence" value="ECO:0007669"/>
    <property type="project" value="TreeGrafter"/>
</dbReference>
<dbReference type="Pfam" id="PF00595">
    <property type="entry name" value="PDZ"/>
    <property type="match status" value="1"/>
</dbReference>
<dbReference type="PROSITE" id="PS50106">
    <property type="entry name" value="PDZ"/>
    <property type="match status" value="1"/>
</dbReference>
<dbReference type="GO" id="GO:0001755">
    <property type="term" value="P:neural crest cell migration"/>
    <property type="evidence" value="ECO:0007669"/>
    <property type="project" value="TreeGrafter"/>
</dbReference>
<feature type="domain" description="PDZ" evidence="2">
    <location>
        <begin position="454"/>
        <end position="539"/>
    </location>
</feature>
<feature type="domain" description="Dilute" evidence="3">
    <location>
        <begin position="140"/>
        <end position="348"/>
    </location>
</feature>
<dbReference type="SMART" id="SM00228">
    <property type="entry name" value="PDZ"/>
    <property type="match status" value="1"/>
</dbReference>
<dbReference type="GO" id="GO:0005874">
    <property type="term" value="C:microtubule"/>
    <property type="evidence" value="ECO:0007669"/>
    <property type="project" value="TreeGrafter"/>
</dbReference>
<comment type="caution">
    <text evidence="4">The sequence shown here is derived from an EMBL/GenBank/DDBJ whole genome shotgun (WGS) entry which is preliminary data.</text>
</comment>
<reference evidence="4 5" key="1">
    <citation type="submission" date="2015-08" db="EMBL/GenBank/DDBJ databases">
        <title>The genome of the Asian arowana (Scleropages formosus).</title>
        <authorList>
            <person name="Tan M.H."/>
            <person name="Gan H.M."/>
            <person name="Croft L.J."/>
            <person name="Austin C.M."/>
        </authorList>
    </citation>
    <scope>NUCLEOTIDE SEQUENCE [LARGE SCALE GENOMIC DNA]</scope>
    <source>
        <strain evidence="4">Aro1</strain>
    </source>
</reference>
<evidence type="ECO:0008006" key="6">
    <source>
        <dbReference type="Google" id="ProtNLM"/>
    </source>
</evidence>
<accession>A0A0P7WZ28</accession>
<evidence type="ECO:0000313" key="4">
    <source>
        <dbReference type="EMBL" id="KPP69475.1"/>
    </source>
</evidence>